<sequence length="107" mass="11394">MSSFPTLGAPGATDLATPQAARAWRAAQDFEAMAIARLIEPMFDTVDTANGMFGGGVGETAWKPFLIEGIAQRMASSGGFGLAVPIWRQMLHLQENLQSPDSQEDPA</sequence>
<evidence type="ECO:0000313" key="2">
    <source>
        <dbReference type="EMBL" id="KAA5614742.1"/>
    </source>
</evidence>
<dbReference type="AlphaFoldDB" id="A0A5M6J2C6"/>
<feature type="domain" description="Flagellar protein FlgJ N-terminal" evidence="1">
    <location>
        <begin position="42"/>
        <end position="89"/>
    </location>
</feature>
<reference evidence="2 3" key="1">
    <citation type="submission" date="2019-09" db="EMBL/GenBank/DDBJ databases">
        <title>Genome sequence of Rhodovastum atsumiense, a diverse member of the Acetobacteraceae family of non-sulfur purple photosynthetic bacteria.</title>
        <authorList>
            <person name="Meyer T."/>
            <person name="Kyndt J."/>
        </authorList>
    </citation>
    <scope>NUCLEOTIDE SEQUENCE [LARGE SCALE GENOMIC DNA]</scope>
    <source>
        <strain evidence="2 3">DSM 21279</strain>
    </source>
</reference>
<name>A0A5M6J2C6_9PROT</name>
<dbReference type="Pfam" id="PF10135">
    <property type="entry name" value="Rod-binding"/>
    <property type="match status" value="1"/>
</dbReference>
<evidence type="ECO:0000259" key="1">
    <source>
        <dbReference type="Pfam" id="PF10135"/>
    </source>
</evidence>
<dbReference type="OrthoDB" id="7862954at2"/>
<comment type="caution">
    <text evidence="2">The sequence shown here is derived from an EMBL/GenBank/DDBJ whole genome shotgun (WGS) entry which is preliminary data.</text>
</comment>
<dbReference type="Proteomes" id="UP000325255">
    <property type="component" value="Unassembled WGS sequence"/>
</dbReference>
<dbReference type="EMBL" id="VWPK01000001">
    <property type="protein sequence ID" value="KAA5614742.1"/>
    <property type="molecule type" value="Genomic_DNA"/>
</dbReference>
<gene>
    <name evidence="2" type="ORF">F1189_01035</name>
</gene>
<accession>A0A5M6J2C6</accession>
<keyword evidence="3" id="KW-1185">Reference proteome</keyword>
<protein>
    <submittedName>
        <fullName evidence="2">Chemotaxis protein</fullName>
    </submittedName>
</protein>
<dbReference type="InterPro" id="IPR019301">
    <property type="entry name" value="Flagellar_prot_FlgJ_N"/>
</dbReference>
<proteinExistence type="predicted"/>
<dbReference type="RefSeq" id="WP_150038579.1">
    <property type="nucleotide sequence ID" value="NZ_OW485601.1"/>
</dbReference>
<evidence type="ECO:0000313" key="3">
    <source>
        <dbReference type="Proteomes" id="UP000325255"/>
    </source>
</evidence>
<organism evidence="2 3">
    <name type="scientific">Rhodovastum atsumiense</name>
    <dbReference type="NCBI Taxonomy" id="504468"/>
    <lineage>
        <taxon>Bacteria</taxon>
        <taxon>Pseudomonadati</taxon>
        <taxon>Pseudomonadota</taxon>
        <taxon>Alphaproteobacteria</taxon>
        <taxon>Acetobacterales</taxon>
        <taxon>Acetobacteraceae</taxon>
        <taxon>Rhodovastum</taxon>
    </lineage>
</organism>